<feature type="transmembrane region" description="Helical" evidence="1">
    <location>
        <begin position="181"/>
        <end position="203"/>
    </location>
</feature>
<feature type="transmembrane region" description="Helical" evidence="1">
    <location>
        <begin position="36"/>
        <end position="55"/>
    </location>
</feature>
<name>A0ABY4E5Z0_9NEIS</name>
<dbReference type="PANTHER" id="PTHR38034">
    <property type="entry name" value="INNER MEMBRANE PROTEIN YPJD"/>
    <property type="match status" value="1"/>
</dbReference>
<keyword evidence="1" id="KW-0812">Transmembrane</keyword>
<feature type="domain" description="Cytochrome c assembly protein" evidence="2">
    <location>
        <begin position="44"/>
        <end position="265"/>
    </location>
</feature>
<feature type="transmembrane region" description="Helical" evidence="1">
    <location>
        <begin position="132"/>
        <end position="152"/>
    </location>
</feature>
<proteinExistence type="predicted"/>
<evidence type="ECO:0000259" key="2">
    <source>
        <dbReference type="Pfam" id="PF01578"/>
    </source>
</evidence>
<keyword evidence="1" id="KW-1133">Transmembrane helix</keyword>
<sequence>MTLLFVCLLLIYSGFSLFVIHFWRRKPSQTYPLKQELTLLVPVLLLNALWLWLPILQSQRLLLGFGHAMAMLSWITLVLYWCGSFFYRLQGLQLFLFPIAVLSLLCDVFLPGATTGVVVDNSAFALHIMSSLLAYSLFALATLLAWLMLWLARDLRQHRLSPSVSFLPPLLSIEKLMFQSLTMGFVSLTVSLLSGMLFSEYVFGHAFTWTHKIIFGIASWVIYAGILFLRWRQGARGKKIAIAVIVGFILLMLAYAGSKFVLEIVLAHSR</sequence>
<gene>
    <name evidence="3" type="primary">ccsA</name>
    <name evidence="3" type="ORF">LVJ82_07360</name>
</gene>
<dbReference type="Proteomes" id="UP000832011">
    <property type="component" value="Chromosome"/>
</dbReference>
<feature type="transmembrane region" description="Helical" evidence="1">
    <location>
        <begin position="209"/>
        <end position="229"/>
    </location>
</feature>
<keyword evidence="1" id="KW-0472">Membrane</keyword>
<evidence type="ECO:0000313" key="3">
    <source>
        <dbReference type="EMBL" id="UOO90771.1"/>
    </source>
</evidence>
<feature type="transmembrane region" description="Helical" evidence="1">
    <location>
        <begin position="241"/>
        <end position="262"/>
    </location>
</feature>
<keyword evidence="4" id="KW-1185">Reference proteome</keyword>
<evidence type="ECO:0000256" key="1">
    <source>
        <dbReference type="SAM" id="Phobius"/>
    </source>
</evidence>
<dbReference type="InterPro" id="IPR052372">
    <property type="entry name" value="YpjD/HemX"/>
</dbReference>
<dbReference type="EMBL" id="CP091511">
    <property type="protein sequence ID" value="UOO90771.1"/>
    <property type="molecule type" value="Genomic_DNA"/>
</dbReference>
<dbReference type="InterPro" id="IPR002541">
    <property type="entry name" value="Cyt_c_assembly"/>
</dbReference>
<protein>
    <submittedName>
        <fullName evidence="3">Cytochrome c biogenesis protein CcsA</fullName>
    </submittedName>
</protein>
<dbReference type="Pfam" id="PF01578">
    <property type="entry name" value="Cytochrom_C_asm"/>
    <property type="match status" value="1"/>
</dbReference>
<feature type="transmembrane region" description="Helical" evidence="1">
    <location>
        <begin position="6"/>
        <end position="24"/>
    </location>
</feature>
<reference evidence="3 4" key="1">
    <citation type="journal article" date="2022" name="Res Sq">
        <title>Evolution of multicellular longitudinally dividing oral cavity symbionts (Neisseriaceae).</title>
        <authorList>
            <person name="Nyongesa S."/>
            <person name="Weber P."/>
            <person name="Bernet E."/>
            <person name="Pullido F."/>
            <person name="Nieckarz M."/>
            <person name="Delaby M."/>
            <person name="Nieves C."/>
            <person name="Viehboeck T."/>
            <person name="Krause N."/>
            <person name="Rivera-Millot A."/>
            <person name="Nakamura A."/>
            <person name="Vischer N."/>
            <person name="VanNieuwenhze M."/>
            <person name="Brun Y."/>
            <person name="Cava F."/>
            <person name="Bulgheresi S."/>
            <person name="Veyrier F."/>
        </authorList>
    </citation>
    <scope>NUCLEOTIDE SEQUENCE [LARGE SCALE GENOMIC DNA]</scope>
    <source>
        <strain evidence="3 4">SN4</strain>
    </source>
</reference>
<accession>A0ABY4E5Z0</accession>
<organism evidence="3 4">
    <name type="scientific">Vitreoscilla massiliensis</name>
    <dbReference type="NCBI Taxonomy" id="1689272"/>
    <lineage>
        <taxon>Bacteria</taxon>
        <taxon>Pseudomonadati</taxon>
        <taxon>Pseudomonadota</taxon>
        <taxon>Betaproteobacteria</taxon>
        <taxon>Neisseriales</taxon>
        <taxon>Neisseriaceae</taxon>
        <taxon>Vitreoscilla</taxon>
    </lineage>
</organism>
<dbReference type="PANTHER" id="PTHR38034:SF1">
    <property type="entry name" value="INNER MEMBRANE PROTEIN YPJD"/>
    <property type="match status" value="1"/>
</dbReference>
<evidence type="ECO:0000313" key="4">
    <source>
        <dbReference type="Proteomes" id="UP000832011"/>
    </source>
</evidence>
<feature type="transmembrane region" description="Helical" evidence="1">
    <location>
        <begin position="94"/>
        <end position="112"/>
    </location>
</feature>
<feature type="transmembrane region" description="Helical" evidence="1">
    <location>
        <begin position="61"/>
        <end position="82"/>
    </location>
</feature>
<dbReference type="RefSeq" id="WP_058305441.1">
    <property type="nucleotide sequence ID" value="NZ_CABKVG010000006.1"/>
</dbReference>